<evidence type="ECO:0000259" key="12">
    <source>
        <dbReference type="Pfam" id="PF07715"/>
    </source>
</evidence>
<evidence type="ECO:0000256" key="1">
    <source>
        <dbReference type="ARBA" id="ARBA00004571"/>
    </source>
</evidence>
<dbReference type="Pfam" id="PF07715">
    <property type="entry name" value="Plug"/>
    <property type="match status" value="1"/>
</dbReference>
<dbReference type="NCBIfam" id="TIGR04056">
    <property type="entry name" value="OMP_RagA_SusC"/>
    <property type="match status" value="1"/>
</dbReference>
<evidence type="ECO:0000256" key="9">
    <source>
        <dbReference type="RuleBase" id="RU003357"/>
    </source>
</evidence>
<evidence type="ECO:0000256" key="10">
    <source>
        <dbReference type="SAM" id="SignalP"/>
    </source>
</evidence>
<feature type="chain" id="PRO_5005269190" evidence="10">
    <location>
        <begin position="26"/>
        <end position="1056"/>
    </location>
</feature>
<evidence type="ECO:0000256" key="7">
    <source>
        <dbReference type="ARBA" id="ARBA00023237"/>
    </source>
</evidence>
<keyword evidence="2 8" id="KW-0813">Transport</keyword>
<dbReference type="Proteomes" id="UP000036166">
    <property type="component" value="Unassembled WGS sequence"/>
</dbReference>
<dbReference type="EMBL" id="LFJV01000004">
    <property type="protein sequence ID" value="KMM35434.1"/>
    <property type="molecule type" value="Genomic_DNA"/>
</dbReference>
<evidence type="ECO:0000256" key="5">
    <source>
        <dbReference type="ARBA" id="ARBA00023077"/>
    </source>
</evidence>
<comment type="subcellular location">
    <subcellularLocation>
        <location evidence="1 8">Cell outer membrane</location>
        <topology evidence="1 8">Multi-pass membrane protein</topology>
    </subcellularLocation>
</comment>
<proteinExistence type="inferred from homology"/>
<sequence length="1056" mass="116850">MLKKTKLVSLILLSGALAVPVGAFAEIAPVKQSVSVSQQSGKVSGVVEDALGPITGATVLVKGTTNGNVTDMDGNFTLENVKKGDVIQVSYIGFVTQEITYTGQTALKIVLKEDSKALDEVVVVGYATVKKANLTGAVSAIDSKVLEDRPIVNLGQGLQGAIPNLNVTTSGRPGTGSSFNIRGTTALSGSSPLVLVDGVEMDPNLINPQDVKSVSVLKDAASAAIYGTRAAYGVVLITTKGGRKDQPTQVSFDASVSFNGPTTRPTYMNSMEWVNWMNTAEYNTSGRALYSEFDEEFMEHVQAYYNDPVNNSPVYVSSNPNLSKNGTRYSYCGNTDWMEEMYKKTYPVQNYGVNISGGTKKATYYTSLGYLNQGSLLKYGNEDFKKFNIMNNINYDVNDWLHLSMKTTYNRTSLSGLNQDKTHGDNFMGGDTRPIMPVKHPDGNWAGQGNFTNFPAVLSNGSRKTDKNDFWNTVALKLTPIEGMNVNMDYTFNYYAEHNKFHMKSFNEYGADGQFLQIFTWTNPNSVAESQSNDTYNAFNFFGDYEKTLGQHYFKVMLGYNQESKHTRSFSASREALIANDIPSMNAATGEKYVSNGEGSWATRSGFFRVNYTFADRYLMEFNGRYDLSSKFPKHDRSAFNPSFSVGWKLSEEAWFKSMTNSFFDELKLRGSYGSLGNQALDNGWYAYLSNYGTGQIGWIMGSNQPQAVGPGGLVSQSITWETVTQWNIGLDFNMVNSRLKGAFDYYQRRTSDILSAGKILPGVLGANEPLENAAESLTKGWEFEISWNDQLPNGIHYNIGFNLSDYQSEVTKFDNIERSLSNSYVGQKQGEIWGYETAGLFQSPDEIADAPTQDKVSGGIQLIPGDIRFADLDGNGVIDWGDNTVDNPGDKKIIGNSTPRFHYGINLGADWKGVDFSVFFQGVAKRDIMMPGLPFRNGYSSEWNVPSGYNTDYWSKDNTGALFPVPRFNGGSAIGQNQTRYLLNAAYCRLKSLSIGYTLPKEFTSKFSIEKLRVYFTGENLFTISNTPEGFDPELDDPYKYPMQRACSFGLNLTF</sequence>
<dbReference type="GO" id="GO:0009279">
    <property type="term" value="C:cell outer membrane"/>
    <property type="evidence" value="ECO:0007669"/>
    <property type="project" value="UniProtKB-SubCell"/>
</dbReference>
<feature type="domain" description="TonB-dependent receptor plug" evidence="12">
    <location>
        <begin position="131"/>
        <end position="234"/>
    </location>
</feature>
<evidence type="ECO:0000313" key="13">
    <source>
        <dbReference type="EMBL" id="KMM35434.1"/>
    </source>
</evidence>
<evidence type="ECO:0000256" key="4">
    <source>
        <dbReference type="ARBA" id="ARBA00022692"/>
    </source>
</evidence>
<dbReference type="PATRIC" id="fig|328812.4.peg.3318"/>
<comment type="similarity">
    <text evidence="8 9">Belongs to the TonB-dependent receptor family.</text>
</comment>
<keyword evidence="10" id="KW-0732">Signal</keyword>
<dbReference type="InterPro" id="IPR000531">
    <property type="entry name" value="Beta-barrel_TonB"/>
</dbReference>
<keyword evidence="7 8" id="KW-0998">Cell outer membrane</keyword>
<gene>
    <name evidence="13" type="ORF">ACM15_01715</name>
</gene>
<keyword evidence="6 8" id="KW-0472">Membrane</keyword>
<dbReference type="Gene3D" id="2.40.170.20">
    <property type="entry name" value="TonB-dependent receptor, beta-barrel domain"/>
    <property type="match status" value="1"/>
</dbReference>
<accession>A0A0J6CTG1</accession>
<dbReference type="InterPro" id="IPR023997">
    <property type="entry name" value="TonB-dep_OMP_SusC/RagA_CS"/>
</dbReference>
<dbReference type="SUPFAM" id="SSF56935">
    <property type="entry name" value="Porins"/>
    <property type="match status" value="1"/>
</dbReference>
<feature type="domain" description="TonB-dependent receptor-like beta-barrel" evidence="11">
    <location>
        <begin position="444"/>
        <end position="1022"/>
    </location>
</feature>
<keyword evidence="4 8" id="KW-0812">Transmembrane</keyword>
<evidence type="ECO:0000256" key="3">
    <source>
        <dbReference type="ARBA" id="ARBA00022452"/>
    </source>
</evidence>
<keyword evidence="5 9" id="KW-0798">TonB box</keyword>
<dbReference type="InterPro" id="IPR037066">
    <property type="entry name" value="Plug_dom_sf"/>
</dbReference>
<dbReference type="Gene3D" id="2.60.40.1120">
    <property type="entry name" value="Carboxypeptidase-like, regulatory domain"/>
    <property type="match status" value="1"/>
</dbReference>
<dbReference type="Gene3D" id="2.170.130.10">
    <property type="entry name" value="TonB-dependent receptor, plug domain"/>
    <property type="match status" value="1"/>
</dbReference>
<feature type="signal peptide" evidence="10">
    <location>
        <begin position="1"/>
        <end position="25"/>
    </location>
</feature>
<organism evidence="13 14">
    <name type="scientific">Parabacteroides goldsteinii</name>
    <dbReference type="NCBI Taxonomy" id="328812"/>
    <lineage>
        <taxon>Bacteria</taxon>
        <taxon>Pseudomonadati</taxon>
        <taxon>Bacteroidota</taxon>
        <taxon>Bacteroidia</taxon>
        <taxon>Bacteroidales</taxon>
        <taxon>Tannerellaceae</taxon>
        <taxon>Parabacteroides</taxon>
    </lineage>
</organism>
<reference evidence="13 14" key="1">
    <citation type="submission" date="2015-06" db="EMBL/GenBank/DDBJ databases">
        <title>Draft Genome Sequence of Parabacteroides goldsteinii with Putative Novel Metallo-Beta-Lactamases Isolated from a Blood Culture from a Human Patient.</title>
        <authorList>
            <person name="Krogh T.J."/>
            <person name="Agergaard C.N."/>
            <person name="Moller-Jensen J."/>
            <person name="Justesen U.S."/>
        </authorList>
    </citation>
    <scope>NUCLEOTIDE SEQUENCE [LARGE SCALE GENOMIC DNA]</scope>
    <source>
        <strain evidence="13 14">910340</strain>
    </source>
</reference>
<dbReference type="InterPro" id="IPR039426">
    <property type="entry name" value="TonB-dep_rcpt-like"/>
</dbReference>
<evidence type="ECO:0000256" key="8">
    <source>
        <dbReference type="PROSITE-ProRule" id="PRU01360"/>
    </source>
</evidence>
<dbReference type="Pfam" id="PF00593">
    <property type="entry name" value="TonB_dep_Rec_b-barrel"/>
    <property type="match status" value="1"/>
</dbReference>
<evidence type="ECO:0000256" key="2">
    <source>
        <dbReference type="ARBA" id="ARBA00022448"/>
    </source>
</evidence>
<comment type="caution">
    <text evidence="13">The sequence shown here is derived from an EMBL/GenBank/DDBJ whole genome shotgun (WGS) entry which is preliminary data.</text>
</comment>
<evidence type="ECO:0000256" key="6">
    <source>
        <dbReference type="ARBA" id="ARBA00023136"/>
    </source>
</evidence>
<dbReference type="RefSeq" id="WP_048314225.1">
    <property type="nucleotide sequence ID" value="NZ_AP031410.1"/>
</dbReference>
<dbReference type="InterPro" id="IPR012910">
    <property type="entry name" value="Plug_dom"/>
</dbReference>
<dbReference type="InterPro" id="IPR008969">
    <property type="entry name" value="CarboxyPept-like_regulatory"/>
</dbReference>
<name>A0A0J6CTG1_9BACT</name>
<dbReference type="PROSITE" id="PS52016">
    <property type="entry name" value="TONB_DEPENDENT_REC_3"/>
    <property type="match status" value="1"/>
</dbReference>
<dbReference type="SUPFAM" id="SSF49464">
    <property type="entry name" value="Carboxypeptidase regulatory domain-like"/>
    <property type="match status" value="1"/>
</dbReference>
<dbReference type="NCBIfam" id="TIGR04057">
    <property type="entry name" value="SusC_RagA_signa"/>
    <property type="match status" value="1"/>
</dbReference>
<dbReference type="InterPro" id="IPR023996">
    <property type="entry name" value="TonB-dep_OMP_SusC/RagA"/>
</dbReference>
<keyword evidence="3 8" id="KW-1134">Transmembrane beta strand</keyword>
<evidence type="ECO:0000313" key="14">
    <source>
        <dbReference type="Proteomes" id="UP000036166"/>
    </source>
</evidence>
<dbReference type="Pfam" id="PF13715">
    <property type="entry name" value="CarbopepD_reg_2"/>
    <property type="match status" value="1"/>
</dbReference>
<dbReference type="AlphaFoldDB" id="A0A0J6CTG1"/>
<dbReference type="InterPro" id="IPR036942">
    <property type="entry name" value="Beta-barrel_TonB_sf"/>
</dbReference>
<evidence type="ECO:0000259" key="11">
    <source>
        <dbReference type="Pfam" id="PF00593"/>
    </source>
</evidence>
<protein>
    <submittedName>
        <fullName evidence="13">Membrane protein</fullName>
    </submittedName>
</protein>